<reference evidence="2 3" key="1">
    <citation type="submission" date="2018-11" db="EMBL/GenBank/DDBJ databases">
        <title>Genome sequence of Apiotrichum porosum DSM 27194.</title>
        <authorList>
            <person name="Aliyu H."/>
            <person name="Gorte O."/>
            <person name="Ochsenreither K."/>
        </authorList>
    </citation>
    <scope>NUCLEOTIDE SEQUENCE [LARGE SCALE GENOMIC DNA]</scope>
    <source>
        <strain evidence="2 3">DSM 27194</strain>
    </source>
</reference>
<organism evidence="2 3">
    <name type="scientific">Apiotrichum porosum</name>
    <dbReference type="NCBI Taxonomy" id="105984"/>
    <lineage>
        <taxon>Eukaryota</taxon>
        <taxon>Fungi</taxon>
        <taxon>Dikarya</taxon>
        <taxon>Basidiomycota</taxon>
        <taxon>Agaricomycotina</taxon>
        <taxon>Tremellomycetes</taxon>
        <taxon>Trichosporonales</taxon>
        <taxon>Trichosporonaceae</taxon>
        <taxon>Apiotrichum</taxon>
    </lineage>
</organism>
<dbReference type="AlphaFoldDB" id="A0A427Y5P0"/>
<sequence length="425" mass="48316">MLRRSKRLQRARPATATDDPPTLLPHLPPEVWMMICGFLGQESRPHLDNVEIPENIHTDAQTVSCEARAALACVMRTAQGLYHIAGRELYRRLDLKSSSFTKVVAGFFDLPPPQNVLSSLAMGSRETRQHILSPANRKCQLFKYVKHLNIVDLVAWSKEQQDLLDLGQCFLGYPLLGNGTKVRIFPNLEVVTIRPSVHIELADLYWRGHFRPPFLHFLARERPRRACVAYPTVWGRASYPGPIRECNLPTCVGGKCVNERRHPNDSPWTLFAGESVDDRNRKRYDSLQSGIGSCWLQWLCEHWQLDSLTLHHWWMVAGPCFRVKNLRLFAALDGISDMWCWATPYSLRFLAGEHEAECGGAPTTGRTAEQQPEHVEIANVGLNVLLCGCLLTYVQALDAYKDAMSRHFANEPFSLSMPHWWDAPP</sequence>
<evidence type="ECO:0000313" key="2">
    <source>
        <dbReference type="EMBL" id="RSH86382.1"/>
    </source>
</evidence>
<proteinExistence type="predicted"/>
<feature type="compositionally biased region" description="Low complexity" evidence="1">
    <location>
        <begin position="11"/>
        <end position="21"/>
    </location>
</feature>
<name>A0A427Y5P0_9TREE</name>
<dbReference type="RefSeq" id="XP_028479167.1">
    <property type="nucleotide sequence ID" value="XM_028620195.1"/>
</dbReference>
<dbReference type="Proteomes" id="UP000279236">
    <property type="component" value="Unassembled WGS sequence"/>
</dbReference>
<dbReference type="GeneID" id="39589175"/>
<comment type="caution">
    <text evidence="2">The sequence shown here is derived from an EMBL/GenBank/DDBJ whole genome shotgun (WGS) entry which is preliminary data.</text>
</comment>
<keyword evidence="3" id="KW-1185">Reference proteome</keyword>
<protein>
    <submittedName>
        <fullName evidence="2">Uncharacterized protein</fullName>
    </submittedName>
</protein>
<feature type="region of interest" description="Disordered" evidence="1">
    <location>
        <begin position="1"/>
        <end position="23"/>
    </location>
</feature>
<gene>
    <name evidence="2" type="ORF">EHS24_004632</name>
</gene>
<accession>A0A427Y5P0</accession>
<dbReference type="EMBL" id="RSCE01000002">
    <property type="protein sequence ID" value="RSH86382.1"/>
    <property type="molecule type" value="Genomic_DNA"/>
</dbReference>
<feature type="compositionally biased region" description="Basic residues" evidence="1">
    <location>
        <begin position="1"/>
        <end position="10"/>
    </location>
</feature>
<evidence type="ECO:0000313" key="3">
    <source>
        <dbReference type="Proteomes" id="UP000279236"/>
    </source>
</evidence>
<evidence type="ECO:0000256" key="1">
    <source>
        <dbReference type="SAM" id="MobiDB-lite"/>
    </source>
</evidence>